<comment type="caution">
    <text evidence="1">The sequence shown here is derived from an EMBL/GenBank/DDBJ whole genome shotgun (WGS) entry which is preliminary data.</text>
</comment>
<reference evidence="1" key="1">
    <citation type="submission" date="2018-11" db="EMBL/GenBank/DDBJ databases">
        <authorList>
            <consortium name="Pathogen Informatics"/>
        </authorList>
    </citation>
    <scope>NUCLEOTIDE SEQUENCE</scope>
</reference>
<name>A0A448WSL2_9PLAT</name>
<proteinExistence type="predicted"/>
<gene>
    <name evidence="1" type="ORF">PXEA_LOCUS12499</name>
</gene>
<sequence length="150" mass="16355">MLVCPAVPLAEVRPMLLTPALSSRGVDTADATDTATKKVLRLACPSLCVCDSGRRLFCQESATSLFFYRQETKRPARLACSSANVKTISWSVQFCVCQWQCGRLVGVSLPGALVLVDWHDMSRGLVKTCQSELAEEAETQGRWARSGSGR</sequence>
<keyword evidence="2" id="KW-1185">Reference proteome</keyword>
<accession>A0A448WSL2</accession>
<dbReference type="EMBL" id="CAAALY010039853">
    <property type="protein sequence ID" value="VEL19059.1"/>
    <property type="molecule type" value="Genomic_DNA"/>
</dbReference>
<dbReference type="Proteomes" id="UP000784294">
    <property type="component" value="Unassembled WGS sequence"/>
</dbReference>
<protein>
    <submittedName>
        <fullName evidence="1">Uncharacterized protein</fullName>
    </submittedName>
</protein>
<evidence type="ECO:0000313" key="1">
    <source>
        <dbReference type="EMBL" id="VEL19059.1"/>
    </source>
</evidence>
<dbReference type="AlphaFoldDB" id="A0A448WSL2"/>
<evidence type="ECO:0000313" key="2">
    <source>
        <dbReference type="Proteomes" id="UP000784294"/>
    </source>
</evidence>
<organism evidence="1 2">
    <name type="scientific">Protopolystoma xenopodis</name>
    <dbReference type="NCBI Taxonomy" id="117903"/>
    <lineage>
        <taxon>Eukaryota</taxon>
        <taxon>Metazoa</taxon>
        <taxon>Spiralia</taxon>
        <taxon>Lophotrochozoa</taxon>
        <taxon>Platyhelminthes</taxon>
        <taxon>Monogenea</taxon>
        <taxon>Polyopisthocotylea</taxon>
        <taxon>Polystomatidea</taxon>
        <taxon>Polystomatidae</taxon>
        <taxon>Protopolystoma</taxon>
    </lineage>
</organism>